<keyword evidence="9" id="KW-0614">Plasmid</keyword>
<comment type="subcellular location">
    <subcellularLocation>
        <location evidence="1">Cell membrane</location>
        <topology evidence="1">Multi-pass membrane protein</topology>
    </subcellularLocation>
</comment>
<feature type="domain" description="ABC3 transporter permease C-terminal" evidence="7">
    <location>
        <begin position="295"/>
        <end position="407"/>
    </location>
</feature>
<evidence type="ECO:0000313" key="10">
    <source>
        <dbReference type="Proteomes" id="UP000830401"/>
    </source>
</evidence>
<reference evidence="9" key="1">
    <citation type="submission" date="2022-04" db="EMBL/GenBank/DDBJ databases">
        <title>Hymenobacter sp. isolated from the air.</title>
        <authorList>
            <person name="Won M."/>
            <person name="Lee C.-M."/>
            <person name="Woen H.-Y."/>
            <person name="Kwon S.-W."/>
        </authorList>
    </citation>
    <scope>NUCLEOTIDE SEQUENCE</scope>
    <source>
        <strain evidence="9">5420S-77</strain>
        <plasmid evidence="9">unnamed8</plasmid>
    </source>
</reference>
<name>A0ABY4GG72_9BACT</name>
<dbReference type="Proteomes" id="UP000830401">
    <property type="component" value="Plasmid unnamed8"/>
</dbReference>
<feature type="domain" description="ABC3 transporter permease C-terminal" evidence="7">
    <location>
        <begin position="670"/>
        <end position="780"/>
    </location>
</feature>
<keyword evidence="10" id="KW-1185">Reference proteome</keyword>
<dbReference type="PANTHER" id="PTHR30572">
    <property type="entry name" value="MEMBRANE COMPONENT OF TRANSPORTER-RELATED"/>
    <property type="match status" value="1"/>
</dbReference>
<feature type="transmembrane region" description="Helical" evidence="6">
    <location>
        <begin position="20"/>
        <end position="41"/>
    </location>
</feature>
<dbReference type="PANTHER" id="PTHR30572:SF18">
    <property type="entry name" value="ABC-TYPE MACROLIDE FAMILY EXPORT SYSTEM PERMEASE COMPONENT 2"/>
    <property type="match status" value="1"/>
</dbReference>
<keyword evidence="4 6" id="KW-1133">Transmembrane helix</keyword>
<feature type="transmembrane region" description="Helical" evidence="6">
    <location>
        <begin position="292"/>
        <end position="313"/>
    </location>
</feature>
<evidence type="ECO:0000313" key="9">
    <source>
        <dbReference type="EMBL" id="UOQ69873.1"/>
    </source>
</evidence>
<evidence type="ECO:0000256" key="4">
    <source>
        <dbReference type="ARBA" id="ARBA00022989"/>
    </source>
</evidence>
<dbReference type="EMBL" id="CP095069">
    <property type="protein sequence ID" value="UOQ69873.1"/>
    <property type="molecule type" value="Genomic_DNA"/>
</dbReference>
<dbReference type="InterPro" id="IPR025857">
    <property type="entry name" value="MacB_PCD"/>
</dbReference>
<feature type="transmembrane region" description="Helical" evidence="6">
    <location>
        <begin position="383"/>
        <end position="405"/>
    </location>
</feature>
<evidence type="ECO:0000259" key="7">
    <source>
        <dbReference type="Pfam" id="PF02687"/>
    </source>
</evidence>
<organism evidence="9 10">
    <name type="scientific">Hymenobacter volaticus</name>
    <dbReference type="NCBI Taxonomy" id="2932254"/>
    <lineage>
        <taxon>Bacteria</taxon>
        <taxon>Pseudomonadati</taxon>
        <taxon>Bacteroidota</taxon>
        <taxon>Cytophagia</taxon>
        <taxon>Cytophagales</taxon>
        <taxon>Hymenobacteraceae</taxon>
        <taxon>Hymenobacter</taxon>
    </lineage>
</organism>
<feature type="transmembrane region" description="Helical" evidence="6">
    <location>
        <begin position="752"/>
        <end position="770"/>
    </location>
</feature>
<accession>A0ABY4GG72</accession>
<dbReference type="InterPro" id="IPR003838">
    <property type="entry name" value="ABC3_permease_C"/>
</dbReference>
<dbReference type="RefSeq" id="WP_245127722.1">
    <property type="nucleotide sequence ID" value="NZ_CP095069.1"/>
</dbReference>
<evidence type="ECO:0000256" key="5">
    <source>
        <dbReference type="ARBA" id="ARBA00023136"/>
    </source>
</evidence>
<dbReference type="InterPro" id="IPR050250">
    <property type="entry name" value="Macrolide_Exporter_MacB"/>
</dbReference>
<evidence type="ECO:0000256" key="3">
    <source>
        <dbReference type="ARBA" id="ARBA00022692"/>
    </source>
</evidence>
<feature type="transmembrane region" description="Helical" evidence="6">
    <location>
        <begin position="334"/>
        <end position="363"/>
    </location>
</feature>
<evidence type="ECO:0000259" key="8">
    <source>
        <dbReference type="Pfam" id="PF12704"/>
    </source>
</evidence>
<feature type="transmembrane region" description="Helical" evidence="6">
    <location>
        <begin position="710"/>
        <end position="732"/>
    </location>
</feature>
<feature type="domain" description="MacB-like periplasmic core" evidence="8">
    <location>
        <begin position="21"/>
        <end position="249"/>
    </location>
</feature>
<protein>
    <submittedName>
        <fullName evidence="9">ABC transporter permease</fullName>
    </submittedName>
</protein>
<keyword evidence="5 6" id="KW-0472">Membrane</keyword>
<proteinExistence type="predicted"/>
<dbReference type="Pfam" id="PF02687">
    <property type="entry name" value="FtsX"/>
    <property type="match status" value="2"/>
</dbReference>
<keyword evidence="2" id="KW-1003">Cell membrane</keyword>
<feature type="transmembrane region" description="Helical" evidence="6">
    <location>
        <begin position="426"/>
        <end position="449"/>
    </location>
</feature>
<evidence type="ECO:0000256" key="6">
    <source>
        <dbReference type="SAM" id="Phobius"/>
    </source>
</evidence>
<evidence type="ECO:0000256" key="2">
    <source>
        <dbReference type="ARBA" id="ARBA00022475"/>
    </source>
</evidence>
<feature type="transmembrane region" description="Helical" evidence="6">
    <location>
        <begin position="669"/>
        <end position="690"/>
    </location>
</feature>
<evidence type="ECO:0000256" key="1">
    <source>
        <dbReference type="ARBA" id="ARBA00004651"/>
    </source>
</evidence>
<dbReference type="Pfam" id="PF12704">
    <property type="entry name" value="MacB_PCD"/>
    <property type="match status" value="1"/>
</dbReference>
<gene>
    <name evidence="9" type="ORF">MUN86_30300</name>
</gene>
<sequence>MIWHSLLLIYRNFKRFKTTFFINLIGLSTGLACALAVYLWVNDELSFDKYHATDSRLFRVMENVRTDQGINTRWGTHPLLAEALVEEMPEIESAATVTPPGFFPQFTLVGANKNVRAVGKYAAENFFSLFTYPLVQGDANRVLANKSAIVLSQEMAIALFGTPQNAMGKSVEWQMGMADLKQTCIVSGVFGPIPPNSTERFDFVLTFDAFKDIMKMGQRITWEDDGPFHTYIVLKEGTNTAQFNSKIAKLLQGKSAKNKSRTLFVEPYSDAYLYGEFENGAHAGGRIQYVRLFSAIALFVLLIACINFMNLATAKATRRVKEIGVRKTLGASRAALVMHFLAESVLMSLLALLVAVMLVQLVLPQFNEITGKQLALELSLKSVGAFLGIALLAGLLAGSYPAFYLSGFKPATVFRGTLRNSMADLWTRKGLVVFQFALSVLFIVCVLVVHRQVAFVQSKDLGYDKNNIIYFETAGKSAQQPVAFLAELKRLPGVLNASGMWGSFVVVGPQGMGPQLEWGGRKIPVNNLGVNYDMLETLGIQIKAGRSFSRQFRSDSLKIIVNEALVATLGMQNPVGKVLGKAQIVGVAKNFHYESLHEKVEPFIFRLEPQAAGTVLVKLAPGREQETIKLLQQFYRQFNPGLTLDYHFLDADYQAQYASERRIAVLSRYFAGLAIVISCLGLLGLTAFTAERRRKEIGVRKVLGASEFSIVYLLSSDLTKLVVVAIILALPISYLVVSQWLNSFEYRIALHFWYFLAAGLLALLVAWLTVGTQAVRAARVAPALCLRDE</sequence>
<geneLocation type="plasmid" evidence="9 10">
    <name>unnamed8</name>
</geneLocation>
<keyword evidence="3 6" id="KW-0812">Transmembrane</keyword>